<gene>
    <name evidence="4" type="ORF">NDU88_000333</name>
</gene>
<keyword evidence="1" id="KW-0472">Membrane</keyword>
<feature type="chain" id="PRO_5044012226" description="Reverse transcriptase domain-containing protein" evidence="2">
    <location>
        <begin position="28"/>
        <end position="115"/>
    </location>
</feature>
<keyword evidence="2" id="KW-0732">Signal</keyword>
<reference evidence="4" key="1">
    <citation type="journal article" date="2022" name="bioRxiv">
        <title>Sequencing and chromosome-scale assembly of the giantPleurodeles waltlgenome.</title>
        <authorList>
            <person name="Brown T."/>
            <person name="Elewa A."/>
            <person name="Iarovenko S."/>
            <person name="Subramanian E."/>
            <person name="Araus A.J."/>
            <person name="Petzold A."/>
            <person name="Susuki M."/>
            <person name="Suzuki K.-i.T."/>
            <person name="Hayashi T."/>
            <person name="Toyoda A."/>
            <person name="Oliveira C."/>
            <person name="Osipova E."/>
            <person name="Leigh N.D."/>
            <person name="Simon A."/>
            <person name="Yun M.H."/>
        </authorList>
    </citation>
    <scope>NUCLEOTIDE SEQUENCE</scope>
    <source>
        <strain evidence="4">20211129_DDA</strain>
        <tissue evidence="4">Liver</tissue>
    </source>
</reference>
<feature type="signal peptide" evidence="2">
    <location>
        <begin position="1"/>
        <end position="27"/>
    </location>
</feature>
<evidence type="ECO:0000256" key="1">
    <source>
        <dbReference type="SAM" id="Phobius"/>
    </source>
</evidence>
<dbReference type="EMBL" id="JANPWB010000008">
    <property type="protein sequence ID" value="KAJ1159828.1"/>
    <property type="molecule type" value="Genomic_DNA"/>
</dbReference>
<keyword evidence="5" id="KW-1185">Reference proteome</keyword>
<feature type="transmembrane region" description="Helical" evidence="1">
    <location>
        <begin position="52"/>
        <end position="70"/>
    </location>
</feature>
<comment type="caution">
    <text evidence="4">The sequence shown here is derived from an EMBL/GenBank/DDBJ whole genome shotgun (WGS) entry which is preliminary data.</text>
</comment>
<accession>A0AAV7S9S9</accession>
<evidence type="ECO:0000313" key="4">
    <source>
        <dbReference type="EMBL" id="KAJ1159828.1"/>
    </source>
</evidence>
<dbReference type="InterPro" id="IPR043502">
    <property type="entry name" value="DNA/RNA_pol_sf"/>
</dbReference>
<protein>
    <recommendedName>
        <fullName evidence="3">Reverse transcriptase domain-containing protein</fullName>
    </recommendedName>
</protein>
<keyword evidence="1" id="KW-1133">Transmembrane helix</keyword>
<sequence>MGPGLRQGCLLSLLLFALVMEPLPVCACLELREWGIRLGNAQYIVLMYADDALFYLSSPGVTLVILFSLLDDFGDLYGFNLNHAKSLLFPLMNWMEHQCSSSRILGCPGIYGGAY</sequence>
<evidence type="ECO:0000256" key="2">
    <source>
        <dbReference type="SAM" id="SignalP"/>
    </source>
</evidence>
<keyword evidence="1" id="KW-0812">Transmembrane</keyword>
<evidence type="ECO:0000313" key="5">
    <source>
        <dbReference type="Proteomes" id="UP001066276"/>
    </source>
</evidence>
<dbReference type="PROSITE" id="PS50878">
    <property type="entry name" value="RT_POL"/>
    <property type="match status" value="1"/>
</dbReference>
<dbReference type="SUPFAM" id="SSF56672">
    <property type="entry name" value="DNA/RNA polymerases"/>
    <property type="match status" value="1"/>
</dbReference>
<name>A0AAV7S9S9_PLEWA</name>
<dbReference type="Proteomes" id="UP001066276">
    <property type="component" value="Chromosome 4_2"/>
</dbReference>
<dbReference type="Pfam" id="PF00078">
    <property type="entry name" value="RVT_1"/>
    <property type="match status" value="1"/>
</dbReference>
<proteinExistence type="predicted"/>
<feature type="domain" description="Reverse transcriptase" evidence="3">
    <location>
        <begin position="1"/>
        <end position="99"/>
    </location>
</feature>
<evidence type="ECO:0000259" key="3">
    <source>
        <dbReference type="PROSITE" id="PS50878"/>
    </source>
</evidence>
<dbReference type="InterPro" id="IPR000477">
    <property type="entry name" value="RT_dom"/>
</dbReference>
<dbReference type="AlphaFoldDB" id="A0AAV7S9S9"/>
<organism evidence="4 5">
    <name type="scientific">Pleurodeles waltl</name>
    <name type="common">Iberian ribbed newt</name>
    <dbReference type="NCBI Taxonomy" id="8319"/>
    <lineage>
        <taxon>Eukaryota</taxon>
        <taxon>Metazoa</taxon>
        <taxon>Chordata</taxon>
        <taxon>Craniata</taxon>
        <taxon>Vertebrata</taxon>
        <taxon>Euteleostomi</taxon>
        <taxon>Amphibia</taxon>
        <taxon>Batrachia</taxon>
        <taxon>Caudata</taxon>
        <taxon>Salamandroidea</taxon>
        <taxon>Salamandridae</taxon>
        <taxon>Pleurodelinae</taxon>
        <taxon>Pleurodeles</taxon>
    </lineage>
</organism>